<dbReference type="GO" id="GO:0045271">
    <property type="term" value="C:respiratory chain complex I"/>
    <property type="evidence" value="ECO:0007669"/>
    <property type="project" value="InterPro"/>
</dbReference>
<keyword evidence="4" id="KW-1133">Transmembrane helix</keyword>
<dbReference type="GO" id="GO:0005743">
    <property type="term" value="C:mitochondrial inner membrane"/>
    <property type="evidence" value="ECO:0007669"/>
    <property type="project" value="UniProtKB-SubCell"/>
</dbReference>
<keyword evidence="5" id="KW-0496">Mitochondrion</keyword>
<keyword evidence="8" id="KW-1185">Reference proteome</keyword>
<comment type="caution">
    <text evidence="7">The sequence shown here is derived from an EMBL/GenBank/DDBJ whole genome shotgun (WGS) entry which is preliminary data.</text>
</comment>
<keyword evidence="2" id="KW-0812">Transmembrane</keyword>
<keyword evidence="3" id="KW-0999">Mitochondrion inner membrane</keyword>
<dbReference type="Pfam" id="PF02466">
    <property type="entry name" value="Tim17"/>
    <property type="match status" value="1"/>
</dbReference>
<evidence type="ECO:0000313" key="8">
    <source>
        <dbReference type="Proteomes" id="UP001149074"/>
    </source>
</evidence>
<dbReference type="OrthoDB" id="1913277at2759"/>
<sequence length="199" mass="21253">MAHHAEHAADDSYHPKDAISAALKALTITGGIGLVGATAQVTVHKQNMSPLAVVTRFGSTITILGGMGGTYAFVKAASANLREKEDPWNTALGGFSAGALLGLRARTLPAVLGYGAAAATFMAAYDYTEGLFGNSKNKEEDEFERRQKLRKAYQTPAEQTFAELGEGRGIYGANYEERRRERIKEAYGIEVPTSPVPAS</sequence>
<evidence type="ECO:0000256" key="6">
    <source>
        <dbReference type="ARBA" id="ARBA00023136"/>
    </source>
</evidence>
<evidence type="ECO:0000313" key="7">
    <source>
        <dbReference type="EMBL" id="KAJ5082843.1"/>
    </source>
</evidence>
<dbReference type="Proteomes" id="UP001149074">
    <property type="component" value="Unassembled WGS sequence"/>
</dbReference>
<evidence type="ECO:0000256" key="3">
    <source>
        <dbReference type="ARBA" id="ARBA00022792"/>
    </source>
</evidence>
<dbReference type="EMBL" id="JAPQKI010000011">
    <property type="protein sequence ID" value="KAJ5082843.1"/>
    <property type="molecule type" value="Genomic_DNA"/>
</dbReference>
<evidence type="ECO:0000256" key="5">
    <source>
        <dbReference type="ARBA" id="ARBA00023128"/>
    </source>
</evidence>
<reference evidence="7" key="2">
    <citation type="journal article" date="2023" name="IMA Fungus">
        <title>Comparative genomic study of the Penicillium genus elucidates a diverse pangenome and 15 lateral gene transfer events.</title>
        <authorList>
            <person name="Petersen C."/>
            <person name="Sorensen T."/>
            <person name="Nielsen M.R."/>
            <person name="Sondergaard T.E."/>
            <person name="Sorensen J.L."/>
            <person name="Fitzpatrick D.A."/>
            <person name="Frisvad J.C."/>
            <person name="Nielsen K.L."/>
        </authorList>
    </citation>
    <scope>NUCLEOTIDE SEQUENCE</scope>
    <source>
        <strain evidence="7">IBT 30761</strain>
    </source>
</reference>
<evidence type="ECO:0000256" key="2">
    <source>
        <dbReference type="ARBA" id="ARBA00022692"/>
    </source>
</evidence>
<comment type="subcellular location">
    <subcellularLocation>
        <location evidence="1">Mitochondrion inner membrane</location>
        <topology evidence="1">Multi-pass membrane protein</topology>
    </subcellularLocation>
</comment>
<keyword evidence="6" id="KW-0472">Membrane</keyword>
<dbReference type="PANTHER" id="PTHR21382">
    <property type="entry name" value="NADH-UBIQUINONE OXIDOREDUCTASE SUBUNIT"/>
    <property type="match status" value="1"/>
</dbReference>
<reference evidence="7" key="1">
    <citation type="submission" date="2022-11" db="EMBL/GenBank/DDBJ databases">
        <authorList>
            <person name="Petersen C."/>
        </authorList>
    </citation>
    <scope>NUCLEOTIDE SEQUENCE</scope>
    <source>
        <strain evidence="7">IBT 30761</strain>
    </source>
</reference>
<dbReference type="AlphaFoldDB" id="A0A9W9JV94"/>
<protein>
    <submittedName>
        <fullName evidence="7">NADH-ubiquinone oxidoreductase</fullName>
    </submittedName>
</protein>
<evidence type="ECO:0000256" key="4">
    <source>
        <dbReference type="ARBA" id="ARBA00022989"/>
    </source>
</evidence>
<accession>A0A9W9JV94</accession>
<name>A0A9W9JV94_9EURO</name>
<dbReference type="GeneID" id="81363356"/>
<proteinExistence type="predicted"/>
<evidence type="ECO:0000256" key="1">
    <source>
        <dbReference type="ARBA" id="ARBA00004448"/>
    </source>
</evidence>
<dbReference type="GO" id="GO:0006120">
    <property type="term" value="P:mitochondrial electron transport, NADH to ubiquinone"/>
    <property type="evidence" value="ECO:0007669"/>
    <property type="project" value="InterPro"/>
</dbReference>
<gene>
    <name evidence="7" type="ORF">N7532_011886</name>
</gene>
<dbReference type="RefSeq" id="XP_056469365.1">
    <property type="nucleotide sequence ID" value="XM_056624377.1"/>
</dbReference>
<dbReference type="InterPro" id="IPR039205">
    <property type="entry name" value="NDUFA11"/>
</dbReference>
<dbReference type="PANTHER" id="PTHR21382:SF1">
    <property type="entry name" value="NADH DEHYDROGENASE [UBIQUINONE] 1 ALPHA SUBCOMPLEX SUBUNIT 11"/>
    <property type="match status" value="1"/>
</dbReference>
<organism evidence="7 8">
    <name type="scientific">Penicillium argentinense</name>
    <dbReference type="NCBI Taxonomy" id="1131581"/>
    <lineage>
        <taxon>Eukaryota</taxon>
        <taxon>Fungi</taxon>
        <taxon>Dikarya</taxon>
        <taxon>Ascomycota</taxon>
        <taxon>Pezizomycotina</taxon>
        <taxon>Eurotiomycetes</taxon>
        <taxon>Eurotiomycetidae</taxon>
        <taxon>Eurotiales</taxon>
        <taxon>Aspergillaceae</taxon>
        <taxon>Penicillium</taxon>
    </lineage>
</organism>